<dbReference type="GO" id="GO:0006950">
    <property type="term" value="P:response to stress"/>
    <property type="evidence" value="ECO:0007669"/>
    <property type="project" value="UniProtKB-ARBA"/>
</dbReference>
<dbReference type="PATRIC" id="fig|761659.10.peg.2783"/>
<sequence length="537" mass="61264">MGPAPHDVRGRPPTDLAEWEEFWGIGGGREQYISCTQIDAFAPPMPPRTQIVWYKRDLRVGDHRPLAEAADRGPVLPLYVAEPSIAAGADYHPRHWTLIREALIELRARLAKRGQPLIVRCGEMPEVLESLRATAGPLRLWAHEETGNQRTHERDQRVRDWARAHEVPFTEVPSRGVVRGPHDRDEWADRWKASMDRPLVHPPDALQPVDSVAPGPMPSHADLGLRPSTAALQQIGEAEAHRTLDSFLRERGRNYRRAMSRPGPAQTECSRISVHLAYGTISLRRVVYELRRRQEELRGANGPDAAARRKALSSFDSRLHWHSHFTQKLEDAPRIENESYIPAFDALRADDWDPALYDAWLHGRTGFPMVDACMRHLRATGWLNFRMRAMLCSFAAYDCWLDWRRFAPTYGGLMADYVPGIHYPQVQMQSGTTGINRVRIYNPVKQGKEQDPDGTFIRRWVPELSHLDTTAYVHAPWKMSPIEQQAAGCVIGKDYPERVVDHNDAYHHAQDAIHELRQRPEIQAQADTVLERHGSRA</sequence>
<evidence type="ECO:0000256" key="2">
    <source>
        <dbReference type="ARBA" id="ARBA00022630"/>
    </source>
</evidence>
<dbReference type="InterPro" id="IPR002081">
    <property type="entry name" value="Cryptochrome/DNA_photolyase_1"/>
</dbReference>
<dbReference type="GO" id="GO:0009416">
    <property type="term" value="P:response to light stimulus"/>
    <property type="evidence" value="ECO:0007669"/>
    <property type="project" value="TreeGrafter"/>
</dbReference>
<keyword evidence="8" id="KW-0456">Lyase</keyword>
<evidence type="ECO:0000256" key="4">
    <source>
        <dbReference type="ARBA" id="ARBA00022991"/>
    </source>
</evidence>
<dbReference type="EC" id="4.1.99.3" evidence="8"/>
<reference evidence="8 9" key="1">
    <citation type="journal article" date="2010" name="ISME J.">
        <title>Fine-scale evolution: genomic, phenotypic and ecological differentiation in two coexisting Salinibacter ruber strains.</title>
        <authorList>
            <person name="Pena A."/>
            <person name="Teeling H."/>
            <person name="Huerta-Cepas J."/>
            <person name="Santos F."/>
            <person name="Yarza P."/>
            <person name="Brito-Echeverria J."/>
            <person name="Lucio M."/>
            <person name="Schmitt-Kopplin P."/>
            <person name="Meseguer I."/>
            <person name="Schenowitz C."/>
            <person name="Dossat C."/>
            <person name="Barbe V."/>
            <person name="Dopazo J."/>
            <person name="Rossello-Mora R."/>
            <person name="Schuler M."/>
            <person name="Glockner F.O."/>
            <person name="Amann R."/>
            <person name="Gabaldon T."/>
            <person name="Anton J."/>
        </authorList>
    </citation>
    <scope>NUCLEOTIDE SEQUENCE [LARGE SCALE GENOMIC DNA]</scope>
    <source>
        <strain evidence="8 9">M8</strain>
    </source>
</reference>
<dbReference type="Pfam" id="PF00875">
    <property type="entry name" value="DNA_photolyase"/>
    <property type="match status" value="1"/>
</dbReference>
<comment type="similarity">
    <text evidence="6">Belongs to the DNA photolyase family.</text>
</comment>
<dbReference type="PANTHER" id="PTHR11455:SF9">
    <property type="entry name" value="CRYPTOCHROME CIRCADIAN CLOCK 5 ISOFORM X1"/>
    <property type="match status" value="1"/>
</dbReference>
<dbReference type="HOGENOM" id="CLU_010348_7_1_10"/>
<comment type="cofactor">
    <cofactor evidence="1">
        <name>(6R)-5,10-methylene-5,6,7,8-tetrahydrofolate</name>
        <dbReference type="ChEBI" id="CHEBI:15636"/>
    </cofactor>
</comment>
<dbReference type="KEGG" id="srm:SRM_02554"/>
<dbReference type="InterPro" id="IPR006050">
    <property type="entry name" value="DNA_photolyase_N"/>
</dbReference>
<dbReference type="SUPFAM" id="SSF48173">
    <property type="entry name" value="Cryptochrome/photolyase FAD-binding domain"/>
    <property type="match status" value="1"/>
</dbReference>
<dbReference type="GO" id="GO:0071949">
    <property type="term" value="F:FAD binding"/>
    <property type="evidence" value="ECO:0007669"/>
    <property type="project" value="TreeGrafter"/>
</dbReference>
<protein>
    <submittedName>
        <fullName evidence="8">Deoxyribodipyrimidine photo-lyase</fullName>
        <ecNumber evidence="8">4.1.99.3</ecNumber>
    </submittedName>
</protein>
<keyword evidence="4 6" id="KW-0157">Chromophore</keyword>
<dbReference type="SUPFAM" id="SSF52425">
    <property type="entry name" value="Cryptochrome/photolyase, N-terminal domain"/>
    <property type="match status" value="1"/>
</dbReference>
<dbReference type="EMBL" id="FP565814">
    <property type="protein sequence ID" value="CBH25475.1"/>
    <property type="molecule type" value="Genomic_DNA"/>
</dbReference>
<evidence type="ECO:0000256" key="5">
    <source>
        <dbReference type="PIRSR" id="PIRSR602081-1"/>
    </source>
</evidence>
<dbReference type="Gene3D" id="1.25.40.80">
    <property type="match status" value="1"/>
</dbReference>
<dbReference type="Gene3D" id="3.40.50.620">
    <property type="entry name" value="HUPs"/>
    <property type="match status" value="1"/>
</dbReference>
<accession>D5HBS0</accession>
<name>D5HBS0_SALRM</name>
<dbReference type="InterPro" id="IPR036155">
    <property type="entry name" value="Crypto/Photolyase_N_sf"/>
</dbReference>
<reference evidence="9" key="2">
    <citation type="submission" date="2010-04" db="EMBL/GenBank/DDBJ databases">
        <title>Genome sequence of Salinibacter ruber M8.</title>
        <authorList>
            <consortium name="Genoscope"/>
        </authorList>
    </citation>
    <scope>NUCLEOTIDE SEQUENCE [LARGE SCALE GENOMIC DNA]</scope>
    <source>
        <strain evidence="9">M8</strain>
    </source>
</reference>
<comment type="cofactor">
    <cofactor evidence="5">
        <name>FAD</name>
        <dbReference type="ChEBI" id="CHEBI:57692"/>
    </cofactor>
    <text evidence="5">Binds 1 FAD per subunit.</text>
</comment>
<gene>
    <name evidence="8" type="primary">phrB</name>
    <name evidence="8" type="ordered locus">SRM_02554</name>
</gene>
<evidence type="ECO:0000256" key="6">
    <source>
        <dbReference type="RuleBase" id="RU004182"/>
    </source>
</evidence>
<dbReference type="PROSITE" id="PS51645">
    <property type="entry name" value="PHR_CRY_ALPHA_BETA"/>
    <property type="match status" value="1"/>
</dbReference>
<evidence type="ECO:0000313" key="8">
    <source>
        <dbReference type="EMBL" id="CBH25475.1"/>
    </source>
</evidence>
<dbReference type="InterPro" id="IPR014729">
    <property type="entry name" value="Rossmann-like_a/b/a_fold"/>
</dbReference>
<dbReference type="GO" id="GO:0003677">
    <property type="term" value="F:DNA binding"/>
    <property type="evidence" value="ECO:0007669"/>
    <property type="project" value="TreeGrafter"/>
</dbReference>
<organism evidence="8 9">
    <name type="scientific">Salinibacter ruber (strain M8)</name>
    <dbReference type="NCBI Taxonomy" id="761659"/>
    <lineage>
        <taxon>Bacteria</taxon>
        <taxon>Pseudomonadati</taxon>
        <taxon>Rhodothermota</taxon>
        <taxon>Rhodothermia</taxon>
        <taxon>Rhodothermales</taxon>
        <taxon>Salinibacteraceae</taxon>
        <taxon>Salinibacter</taxon>
    </lineage>
</organism>
<proteinExistence type="inferred from homology"/>
<dbReference type="AlphaFoldDB" id="D5HBS0"/>
<feature type="binding site" evidence="5">
    <location>
        <position position="255"/>
    </location>
    <ligand>
        <name>FAD</name>
        <dbReference type="ChEBI" id="CHEBI:57692"/>
    </ligand>
</feature>
<keyword evidence="3 5" id="KW-0274">FAD</keyword>
<feature type="binding site" evidence="5">
    <location>
        <position position="315"/>
    </location>
    <ligand>
        <name>FAD</name>
        <dbReference type="ChEBI" id="CHEBI:57692"/>
    </ligand>
</feature>
<evidence type="ECO:0000313" key="9">
    <source>
        <dbReference type="Proteomes" id="UP000000933"/>
    </source>
</evidence>
<feature type="domain" description="Photolyase/cryptochrome alpha/beta" evidence="7">
    <location>
        <begin position="48"/>
        <end position="177"/>
    </location>
</feature>
<dbReference type="GO" id="GO:0003904">
    <property type="term" value="F:deoxyribodipyrimidine photo-lyase activity"/>
    <property type="evidence" value="ECO:0007669"/>
    <property type="project" value="UniProtKB-EC"/>
</dbReference>
<evidence type="ECO:0000256" key="3">
    <source>
        <dbReference type="ARBA" id="ARBA00022827"/>
    </source>
</evidence>
<dbReference type="GO" id="GO:0006139">
    <property type="term" value="P:nucleobase-containing compound metabolic process"/>
    <property type="evidence" value="ECO:0007669"/>
    <property type="project" value="UniProtKB-ARBA"/>
</dbReference>
<keyword evidence="2 5" id="KW-0285">Flavoprotein</keyword>
<dbReference type="Proteomes" id="UP000000933">
    <property type="component" value="Chromosome"/>
</dbReference>
<evidence type="ECO:0000259" key="7">
    <source>
        <dbReference type="PROSITE" id="PS51645"/>
    </source>
</evidence>
<dbReference type="InterPro" id="IPR018394">
    <property type="entry name" value="DNA_photolyase_1_CS_C"/>
</dbReference>
<evidence type="ECO:0000256" key="1">
    <source>
        <dbReference type="ARBA" id="ARBA00001932"/>
    </source>
</evidence>
<dbReference type="InterPro" id="IPR036134">
    <property type="entry name" value="Crypto/Photolyase_FAD-like_sf"/>
</dbReference>
<dbReference type="Pfam" id="PF03441">
    <property type="entry name" value="FAD_binding_7"/>
    <property type="match status" value="1"/>
</dbReference>
<dbReference type="PRINTS" id="PR00147">
    <property type="entry name" value="DNAPHOTLYASE"/>
</dbReference>
<dbReference type="PANTHER" id="PTHR11455">
    <property type="entry name" value="CRYPTOCHROME"/>
    <property type="match status" value="1"/>
</dbReference>
<dbReference type="InterPro" id="IPR005101">
    <property type="entry name" value="Cryptochr/Photolyase_FAD-bd"/>
</dbReference>
<dbReference type="PROSITE" id="PS00394">
    <property type="entry name" value="DNA_PHOTOLYASES_1_1"/>
    <property type="match status" value="1"/>
</dbReference>
<dbReference type="Gene3D" id="1.10.579.10">
    <property type="entry name" value="DNA Cyclobutane Dipyrimidine Photolyase, subunit A, domain 3"/>
    <property type="match status" value="1"/>
</dbReference>